<dbReference type="PANTHER" id="PTHR20932:SF8">
    <property type="entry name" value="LD22649P"/>
    <property type="match status" value="1"/>
</dbReference>
<name>A0AAN7Q3J4_9COLE</name>
<dbReference type="InterPro" id="IPR018392">
    <property type="entry name" value="LysM"/>
</dbReference>
<organism evidence="2 3">
    <name type="scientific">Aquatica leii</name>
    <dbReference type="NCBI Taxonomy" id="1421715"/>
    <lineage>
        <taxon>Eukaryota</taxon>
        <taxon>Metazoa</taxon>
        <taxon>Ecdysozoa</taxon>
        <taxon>Arthropoda</taxon>
        <taxon>Hexapoda</taxon>
        <taxon>Insecta</taxon>
        <taxon>Pterygota</taxon>
        <taxon>Neoptera</taxon>
        <taxon>Endopterygota</taxon>
        <taxon>Coleoptera</taxon>
        <taxon>Polyphaga</taxon>
        <taxon>Elateriformia</taxon>
        <taxon>Elateroidea</taxon>
        <taxon>Lampyridae</taxon>
        <taxon>Luciolinae</taxon>
        <taxon>Aquatica</taxon>
    </lineage>
</organism>
<proteinExistence type="predicted"/>
<dbReference type="SUPFAM" id="SSF54106">
    <property type="entry name" value="LysM domain"/>
    <property type="match status" value="1"/>
</dbReference>
<dbReference type="Gene3D" id="3.10.350.10">
    <property type="entry name" value="LysM domain"/>
    <property type="match status" value="1"/>
</dbReference>
<reference evidence="3" key="1">
    <citation type="submission" date="2023-01" db="EMBL/GenBank/DDBJ databases">
        <title>Key to firefly adult light organ development and bioluminescence: homeobox transcription factors regulate luciferase expression and transportation to peroxisome.</title>
        <authorList>
            <person name="Fu X."/>
        </authorList>
    </citation>
    <scope>NUCLEOTIDE SEQUENCE [LARGE SCALE GENOMIC DNA]</scope>
</reference>
<comment type="caution">
    <text evidence="2">The sequence shown here is derived from an EMBL/GenBank/DDBJ whole genome shotgun (WGS) entry which is preliminary data.</text>
</comment>
<protein>
    <recommendedName>
        <fullName evidence="1">LysM domain-containing protein</fullName>
    </recommendedName>
</protein>
<dbReference type="AlphaFoldDB" id="A0AAN7Q3J4"/>
<accession>A0AAN7Q3J4</accession>
<evidence type="ECO:0000259" key="1">
    <source>
        <dbReference type="PROSITE" id="PS51782"/>
    </source>
</evidence>
<dbReference type="CDD" id="cd00118">
    <property type="entry name" value="LysM"/>
    <property type="match status" value="1"/>
</dbReference>
<dbReference type="Pfam" id="PF01476">
    <property type="entry name" value="LysM"/>
    <property type="match status" value="1"/>
</dbReference>
<evidence type="ECO:0000313" key="3">
    <source>
        <dbReference type="Proteomes" id="UP001353858"/>
    </source>
</evidence>
<feature type="domain" description="LysM" evidence="1">
    <location>
        <begin position="36"/>
        <end position="80"/>
    </location>
</feature>
<dbReference type="EMBL" id="JARPUR010000001">
    <property type="protein sequence ID" value="KAK4884704.1"/>
    <property type="molecule type" value="Genomic_DNA"/>
</dbReference>
<dbReference type="InterPro" id="IPR045030">
    <property type="entry name" value="LYSM1-4"/>
</dbReference>
<dbReference type="InterPro" id="IPR036779">
    <property type="entry name" value="LysM_dom_sf"/>
</dbReference>
<gene>
    <name evidence="2" type="ORF">RN001_000975</name>
</gene>
<dbReference type="SMART" id="SM00257">
    <property type="entry name" value="LysM"/>
    <property type="match status" value="1"/>
</dbReference>
<keyword evidence="3" id="KW-1185">Reference proteome</keyword>
<dbReference type="Proteomes" id="UP001353858">
    <property type="component" value="Unassembled WGS sequence"/>
</dbReference>
<evidence type="ECO:0000313" key="2">
    <source>
        <dbReference type="EMBL" id="KAK4884704.1"/>
    </source>
</evidence>
<dbReference type="PROSITE" id="PS51782">
    <property type="entry name" value="LYSM"/>
    <property type="match status" value="1"/>
</dbReference>
<sequence>MEAFQSYEKLSIRDSANSLKKYGSTSKHVNRNQNIIKHAVTSSDTLQGIALRYGVTMEQIRRLNRLWASDSLFLREHLLIPVSETNSFTNGPESSLPETGEIASPCSDEDDVLNFLDKIDNSIANTKAEVKKFRNSEFASALDGGYSSNKSKFHGSRRKQLINNNTVIDEEPLPQPLLVSQGYKLRNSLQRLQQQQDELFEL</sequence>
<dbReference type="PANTHER" id="PTHR20932">
    <property type="entry name" value="LYSM AND PUTATIVE PEPTIDOGLYCAN-BINDING DOMAIN-CONTAINING PROTEIN"/>
    <property type="match status" value="1"/>
</dbReference>